<dbReference type="AlphaFoldDB" id="I3SDY2"/>
<proteinExistence type="evidence at transcript level"/>
<reference evidence="1" key="1">
    <citation type="submission" date="2012-05" db="EMBL/GenBank/DDBJ databases">
        <authorList>
            <person name="Krishnakumar V."/>
            <person name="Cheung F."/>
            <person name="Xiao Y."/>
            <person name="Chan A."/>
            <person name="Moskal W.A."/>
            <person name="Town C.D."/>
        </authorList>
    </citation>
    <scope>NUCLEOTIDE SEQUENCE</scope>
</reference>
<accession>I3SDY2</accession>
<dbReference type="EMBL" id="BT138679">
    <property type="protein sequence ID" value="AFK38474.1"/>
    <property type="molecule type" value="mRNA"/>
</dbReference>
<organism evidence="1">
    <name type="scientific">Lotus japonicus</name>
    <name type="common">Lotus corniculatus var. japonicus</name>
    <dbReference type="NCBI Taxonomy" id="34305"/>
    <lineage>
        <taxon>Eukaryota</taxon>
        <taxon>Viridiplantae</taxon>
        <taxon>Streptophyta</taxon>
        <taxon>Embryophyta</taxon>
        <taxon>Tracheophyta</taxon>
        <taxon>Spermatophyta</taxon>
        <taxon>Magnoliopsida</taxon>
        <taxon>eudicotyledons</taxon>
        <taxon>Gunneridae</taxon>
        <taxon>Pentapetalae</taxon>
        <taxon>rosids</taxon>
        <taxon>fabids</taxon>
        <taxon>Fabales</taxon>
        <taxon>Fabaceae</taxon>
        <taxon>Papilionoideae</taxon>
        <taxon>50 kb inversion clade</taxon>
        <taxon>NPAAA clade</taxon>
        <taxon>Hologalegina</taxon>
        <taxon>robinioid clade</taxon>
        <taxon>Loteae</taxon>
        <taxon>Lotus</taxon>
    </lineage>
</organism>
<sequence length="52" mass="6136">MARQISIVLSQLVRSLVSGKNQRIVKLHWKLFYKVENMFVIQVMRCTARLVC</sequence>
<evidence type="ECO:0000313" key="1">
    <source>
        <dbReference type="EMBL" id="AFK38474.1"/>
    </source>
</evidence>
<name>I3SDY2_LOTJA</name>
<protein>
    <submittedName>
        <fullName evidence="1">Uncharacterized protein</fullName>
    </submittedName>
</protein>